<dbReference type="PROSITE" id="PS51257">
    <property type="entry name" value="PROKAR_LIPOPROTEIN"/>
    <property type="match status" value="1"/>
</dbReference>
<dbReference type="Proteomes" id="UP000259975">
    <property type="component" value="Unassembled WGS sequence"/>
</dbReference>
<accession>A0A658ZQU8</accession>
<proteinExistence type="predicted"/>
<organism evidence="1 2">
    <name type="scientific">Klebsiella pneumoniae</name>
    <dbReference type="NCBI Taxonomy" id="573"/>
    <lineage>
        <taxon>Bacteria</taxon>
        <taxon>Pseudomonadati</taxon>
        <taxon>Pseudomonadota</taxon>
        <taxon>Gammaproteobacteria</taxon>
        <taxon>Enterobacterales</taxon>
        <taxon>Enterobacteriaceae</taxon>
        <taxon>Klebsiella/Raoultella group</taxon>
        <taxon>Klebsiella</taxon>
        <taxon>Klebsiella pneumoniae complex</taxon>
    </lineage>
</organism>
<comment type="caution">
    <text evidence="1">The sequence shown here is derived from an EMBL/GenBank/DDBJ whole genome shotgun (WGS) entry which is preliminary data.</text>
</comment>
<reference evidence="1 2" key="1">
    <citation type="submission" date="2018-08" db="EMBL/GenBank/DDBJ databases">
        <authorList>
            <consortium name="Pathogen Informatics"/>
        </authorList>
    </citation>
    <scope>NUCLEOTIDE SEQUENCE [LARGE SCALE GENOMIC DNA]</scope>
    <source>
        <strain evidence="1 2">EuSCAPE_AT029</strain>
    </source>
</reference>
<evidence type="ECO:0008006" key="3">
    <source>
        <dbReference type="Google" id="ProtNLM"/>
    </source>
</evidence>
<name>A0A658ZQU8_KLEPN</name>
<evidence type="ECO:0000313" key="2">
    <source>
        <dbReference type="Proteomes" id="UP000259975"/>
    </source>
</evidence>
<dbReference type="EMBL" id="UKGE01000008">
    <property type="protein sequence ID" value="SXN31363.1"/>
    <property type="molecule type" value="Genomic_DNA"/>
</dbReference>
<dbReference type="AlphaFoldDB" id="A0A658ZQU8"/>
<dbReference type="RefSeq" id="WP_142392998.1">
    <property type="nucleotide sequence ID" value="NZ_JAGKXJ010000139.1"/>
</dbReference>
<gene>
    <name evidence="1" type="ORF">SAMEA3499901_02384</name>
</gene>
<protein>
    <recommendedName>
        <fullName evidence="3">Lipoprotein</fullName>
    </recommendedName>
</protein>
<sequence>MKLFPVVLFLSFLSSGCMTSSEYHKYLIDRIDEGENQKTAKILKENEEHQGGEYLCKTFGSEFKDLKPNSTVKVTDEVVRFKVYEQNNLAFTSPELSINSRTKNRTASLDDENTTASIFAGYREDGVGYRYEVNFESKIKDGSLYKVVYGTAHQILTPVYAGNITISECRKI</sequence>
<evidence type="ECO:0000313" key="1">
    <source>
        <dbReference type="EMBL" id="SXN31363.1"/>
    </source>
</evidence>